<reference evidence="2 3" key="1">
    <citation type="submission" date="2017-04" db="EMBL/GenBank/DDBJ databases">
        <authorList>
            <person name="Afonso C.L."/>
            <person name="Miller P.J."/>
            <person name="Scott M.A."/>
            <person name="Spackman E."/>
            <person name="Goraichik I."/>
            <person name="Dimitrov K.M."/>
            <person name="Suarez D.L."/>
            <person name="Swayne D.E."/>
        </authorList>
    </citation>
    <scope>NUCLEOTIDE SEQUENCE [LARGE SCALE GENOMIC DNA]</scope>
    <source>
        <strain evidence="2 3">N3/975</strain>
    </source>
</reference>
<name>A0A1X7HSF3_9BACL</name>
<gene>
    <name evidence="2" type="ORF">SAMN05661091_5390</name>
</gene>
<organism evidence="2 3">
    <name type="scientific">Paenibacillus uliginis N3/975</name>
    <dbReference type="NCBI Taxonomy" id="1313296"/>
    <lineage>
        <taxon>Bacteria</taxon>
        <taxon>Bacillati</taxon>
        <taxon>Bacillota</taxon>
        <taxon>Bacilli</taxon>
        <taxon>Bacillales</taxon>
        <taxon>Paenibacillaceae</taxon>
        <taxon>Paenibacillus</taxon>
    </lineage>
</organism>
<protein>
    <submittedName>
        <fullName evidence="2">FRG domain-containing protein</fullName>
    </submittedName>
</protein>
<evidence type="ECO:0000259" key="1">
    <source>
        <dbReference type="SMART" id="SM00901"/>
    </source>
</evidence>
<dbReference type="RefSeq" id="WP_208916010.1">
    <property type="nucleotide sequence ID" value="NZ_LT840184.1"/>
</dbReference>
<dbReference type="STRING" id="1313296.SAMN05661091_5390"/>
<sequence>MGYSDKWLNILNTVKEFQDNYSAVWYRGHSDMDFELNSGLFREEWDNIDHFLGSELAKYKQYLNLGHLDHGESSWNLLSIMQHHGVRTRLLDWTESFTTALFFAFIDWELEKPASIWLLSPLSLNEKLNMGASYATHQDLPSYDDLVNRRSNFPENSIALYPARNSKRMVAQRGVFTLQGNSMLPLDLEYNGELVREGKLLKISLTFDVYEDARDFLRQMGVNHYTLFPDLEGLAKHVNDPHFFTPTLKKLHSMRDEYVRSVFNEVNKHRTP</sequence>
<feature type="domain" description="FRG" evidence="1">
    <location>
        <begin position="20"/>
        <end position="117"/>
    </location>
</feature>
<dbReference type="EMBL" id="LT840184">
    <property type="protein sequence ID" value="SMF91245.1"/>
    <property type="molecule type" value="Genomic_DNA"/>
</dbReference>
<dbReference type="InterPro" id="IPR014966">
    <property type="entry name" value="FRG-dom"/>
</dbReference>
<evidence type="ECO:0000313" key="2">
    <source>
        <dbReference type="EMBL" id="SMF91245.1"/>
    </source>
</evidence>
<evidence type="ECO:0000313" key="3">
    <source>
        <dbReference type="Proteomes" id="UP000192940"/>
    </source>
</evidence>
<dbReference type="SMART" id="SM00901">
    <property type="entry name" value="FRG"/>
    <property type="match status" value="1"/>
</dbReference>
<dbReference type="Pfam" id="PF08867">
    <property type="entry name" value="FRG"/>
    <property type="match status" value="1"/>
</dbReference>
<proteinExistence type="predicted"/>
<dbReference type="Proteomes" id="UP000192940">
    <property type="component" value="Chromosome I"/>
</dbReference>
<keyword evidence="3" id="KW-1185">Reference proteome</keyword>
<accession>A0A1X7HSF3</accession>
<dbReference type="AlphaFoldDB" id="A0A1X7HSF3"/>